<dbReference type="AlphaFoldDB" id="A0A0K9PTM1"/>
<keyword evidence="5" id="KW-0812">Transmembrane</keyword>
<gene>
    <name evidence="11" type="ORF">ZOSMA_165G00180</name>
</gene>
<evidence type="ECO:0000256" key="9">
    <source>
        <dbReference type="ARBA" id="ARBA00023136"/>
    </source>
</evidence>
<comment type="similarity">
    <text evidence="2">Belongs to the glycosyltransferase 29 family.</text>
</comment>
<comment type="caution">
    <text evidence="11">The sequence shown here is derived from an EMBL/GenBank/DDBJ whole genome shotgun (WGS) entry which is preliminary data.</text>
</comment>
<protein>
    <submittedName>
        <fullName evidence="11">Alpha-sialyltransferase, family GT29</fullName>
    </submittedName>
</protein>
<sequence length="420" mass="46987">MKSAGAGGGGGYGDSSSQTRRSTVRVHLSGVLFLIAVITFVSCQNAARSCVKCYNCASSSSGNIFLSEASSSLIPTLNVTLLRLAAVDVNEAERKREVEGLLNVNSFENNGHSTHRSIASWRKYHSLNGVLRSSLTKRNTETIGIHLFPEFHKSLRNWYRNDRYHPGIMSELLNLVKTPIEHHSGGGPGFASTSKYPTCAVVGNSGILLKHELGDLIDSHDAVIRLNNAQTQGYHRNVGRKTTISFMNSNILHLCARREACYCHPYGPNVAIVMYMCQPVQFLDHVICNSSHKSALLITDLRFDMLCSMIIKYYSLKMFVEETRRPLEDWGMFHDAKMFHYSSGMQAVMLALGICDQVSMFGFGKSKGASHHYHTNQKMELDLHDYRAEYELYRDILERPQVIPFLADSGFKIPPVVMHS</sequence>
<dbReference type="CDD" id="cd19952">
    <property type="entry name" value="GT29"/>
    <property type="match status" value="1"/>
</dbReference>
<dbReference type="GO" id="GO:0008373">
    <property type="term" value="F:sialyltransferase activity"/>
    <property type="evidence" value="ECO:0007669"/>
    <property type="project" value="InterPro"/>
</dbReference>
<keyword evidence="12" id="KW-1185">Reference proteome</keyword>
<evidence type="ECO:0000256" key="7">
    <source>
        <dbReference type="ARBA" id="ARBA00022989"/>
    </source>
</evidence>
<evidence type="ECO:0000256" key="1">
    <source>
        <dbReference type="ARBA" id="ARBA00004323"/>
    </source>
</evidence>
<dbReference type="OrthoDB" id="10264956at2759"/>
<keyword evidence="10" id="KW-0325">Glycoprotein</keyword>
<evidence type="ECO:0000256" key="5">
    <source>
        <dbReference type="ARBA" id="ARBA00022692"/>
    </source>
</evidence>
<reference evidence="12" key="1">
    <citation type="journal article" date="2016" name="Nature">
        <title>The genome of the seagrass Zostera marina reveals angiosperm adaptation to the sea.</title>
        <authorList>
            <person name="Olsen J.L."/>
            <person name="Rouze P."/>
            <person name="Verhelst B."/>
            <person name="Lin Y.-C."/>
            <person name="Bayer T."/>
            <person name="Collen J."/>
            <person name="Dattolo E."/>
            <person name="De Paoli E."/>
            <person name="Dittami S."/>
            <person name="Maumus F."/>
            <person name="Michel G."/>
            <person name="Kersting A."/>
            <person name="Lauritano C."/>
            <person name="Lohaus R."/>
            <person name="Toepel M."/>
            <person name="Tonon T."/>
            <person name="Vanneste K."/>
            <person name="Amirebrahimi M."/>
            <person name="Brakel J."/>
            <person name="Bostroem C."/>
            <person name="Chovatia M."/>
            <person name="Grimwood J."/>
            <person name="Jenkins J.W."/>
            <person name="Jueterbock A."/>
            <person name="Mraz A."/>
            <person name="Stam W.T."/>
            <person name="Tice H."/>
            <person name="Bornberg-Bauer E."/>
            <person name="Green P.J."/>
            <person name="Pearson G.A."/>
            <person name="Procaccini G."/>
            <person name="Duarte C.M."/>
            <person name="Schmutz J."/>
            <person name="Reusch T.B.H."/>
            <person name="Van de Peer Y."/>
        </authorList>
    </citation>
    <scope>NUCLEOTIDE SEQUENCE [LARGE SCALE GENOMIC DNA]</scope>
    <source>
        <strain evidence="12">cv. Finnish</strain>
    </source>
</reference>
<keyword evidence="7" id="KW-1133">Transmembrane helix</keyword>
<dbReference type="EMBL" id="LFYR01000633">
    <property type="protein sequence ID" value="KMZ72393.1"/>
    <property type="molecule type" value="Genomic_DNA"/>
</dbReference>
<evidence type="ECO:0000256" key="6">
    <source>
        <dbReference type="ARBA" id="ARBA00022968"/>
    </source>
</evidence>
<dbReference type="STRING" id="29655.A0A0K9PTM1"/>
<evidence type="ECO:0000256" key="8">
    <source>
        <dbReference type="ARBA" id="ARBA00023034"/>
    </source>
</evidence>
<evidence type="ECO:0000313" key="12">
    <source>
        <dbReference type="Proteomes" id="UP000036987"/>
    </source>
</evidence>
<dbReference type="InterPro" id="IPR038578">
    <property type="entry name" value="GT29-like_sf"/>
</dbReference>
<dbReference type="GO" id="GO:0016757">
    <property type="term" value="F:glycosyltransferase activity"/>
    <property type="evidence" value="ECO:0000318"/>
    <property type="project" value="GO_Central"/>
</dbReference>
<dbReference type="PANTHER" id="PTHR46779">
    <property type="entry name" value="BETA-1,6-GALACTOSYLTRANSFERASE GALT29A"/>
    <property type="match status" value="1"/>
</dbReference>
<dbReference type="OMA" id="RERCNCH"/>
<dbReference type="InterPro" id="IPR001675">
    <property type="entry name" value="Glyco_trans_29"/>
</dbReference>
<dbReference type="Gene3D" id="3.90.1480.20">
    <property type="entry name" value="Glycosyl transferase family 29"/>
    <property type="match status" value="1"/>
</dbReference>
<evidence type="ECO:0000256" key="3">
    <source>
        <dbReference type="ARBA" id="ARBA00022676"/>
    </source>
</evidence>
<keyword evidence="6" id="KW-0735">Signal-anchor</keyword>
<dbReference type="Pfam" id="PF00777">
    <property type="entry name" value="Glyco_transf_29"/>
    <property type="match status" value="1"/>
</dbReference>
<dbReference type="GO" id="GO:0000139">
    <property type="term" value="C:Golgi membrane"/>
    <property type="evidence" value="ECO:0000318"/>
    <property type="project" value="GO_Central"/>
</dbReference>
<evidence type="ECO:0000313" key="11">
    <source>
        <dbReference type="EMBL" id="KMZ72393.1"/>
    </source>
</evidence>
<name>A0A0K9PTM1_ZOSMR</name>
<organism evidence="11 12">
    <name type="scientific">Zostera marina</name>
    <name type="common">Eelgrass</name>
    <dbReference type="NCBI Taxonomy" id="29655"/>
    <lineage>
        <taxon>Eukaryota</taxon>
        <taxon>Viridiplantae</taxon>
        <taxon>Streptophyta</taxon>
        <taxon>Embryophyta</taxon>
        <taxon>Tracheophyta</taxon>
        <taxon>Spermatophyta</taxon>
        <taxon>Magnoliopsida</taxon>
        <taxon>Liliopsida</taxon>
        <taxon>Zosteraceae</taxon>
        <taxon>Zostera</taxon>
    </lineage>
</organism>
<evidence type="ECO:0000256" key="4">
    <source>
        <dbReference type="ARBA" id="ARBA00022679"/>
    </source>
</evidence>
<keyword evidence="8" id="KW-0333">Golgi apparatus</keyword>
<keyword evidence="3 11" id="KW-0328">Glycosyltransferase</keyword>
<dbReference type="Proteomes" id="UP000036987">
    <property type="component" value="Unassembled WGS sequence"/>
</dbReference>
<keyword evidence="9" id="KW-0472">Membrane</keyword>
<dbReference type="PANTHER" id="PTHR46779:SF1">
    <property type="entry name" value="BETA-1,6-GALACTOSYLTRANSFERASE GALT29A"/>
    <property type="match status" value="1"/>
</dbReference>
<evidence type="ECO:0000256" key="10">
    <source>
        <dbReference type="ARBA" id="ARBA00023180"/>
    </source>
</evidence>
<proteinExistence type="inferred from homology"/>
<accession>A0A0K9PTM1</accession>
<keyword evidence="4 11" id="KW-0808">Transferase</keyword>
<comment type="subcellular location">
    <subcellularLocation>
        <location evidence="1">Golgi apparatus membrane</location>
        <topology evidence="1">Single-pass type II membrane protein</topology>
    </subcellularLocation>
</comment>
<evidence type="ECO:0000256" key="2">
    <source>
        <dbReference type="ARBA" id="ARBA00006003"/>
    </source>
</evidence>